<comment type="cofactor">
    <cofactor evidence="1 6 7">
        <name>pyridoxal 5'-phosphate</name>
        <dbReference type="ChEBI" id="CHEBI:597326"/>
    </cofactor>
</comment>
<proteinExistence type="inferred from homology"/>
<comment type="similarity">
    <text evidence="2 7">Belongs to the group II decarboxylase family.</text>
</comment>
<dbReference type="Gene3D" id="3.40.640.10">
    <property type="entry name" value="Type I PLP-dependent aspartate aminotransferase-like (Major domain)"/>
    <property type="match status" value="1"/>
</dbReference>
<evidence type="ECO:0000313" key="9">
    <source>
        <dbReference type="EMBL" id="GIF01109.1"/>
    </source>
</evidence>
<dbReference type="InterPro" id="IPR015421">
    <property type="entry name" value="PyrdxlP-dep_Trfase_major"/>
</dbReference>
<feature type="compositionally biased region" description="Basic residues" evidence="8">
    <location>
        <begin position="387"/>
        <end position="397"/>
    </location>
</feature>
<name>A0A919MZ68_9ACTN</name>
<evidence type="ECO:0000256" key="1">
    <source>
        <dbReference type="ARBA" id="ARBA00001933"/>
    </source>
</evidence>
<protein>
    <recommendedName>
        <fullName evidence="11">Histidine decarboxylase</fullName>
    </recommendedName>
</protein>
<dbReference type="InterPro" id="IPR051151">
    <property type="entry name" value="Group_II_Decarboxylase"/>
</dbReference>
<dbReference type="GO" id="GO:0030170">
    <property type="term" value="F:pyridoxal phosphate binding"/>
    <property type="evidence" value="ECO:0007669"/>
    <property type="project" value="InterPro"/>
</dbReference>
<gene>
    <name evidence="9" type="ORF">Ari01nite_85730</name>
</gene>
<evidence type="ECO:0000256" key="4">
    <source>
        <dbReference type="ARBA" id="ARBA00022898"/>
    </source>
</evidence>
<feature type="modified residue" description="N6-(pyridoxal phosphate)lysine" evidence="6">
    <location>
        <position position="241"/>
    </location>
</feature>
<dbReference type="Proteomes" id="UP000636960">
    <property type="component" value="Unassembled WGS sequence"/>
</dbReference>
<dbReference type="InterPro" id="IPR002129">
    <property type="entry name" value="PyrdxlP-dep_de-COase"/>
</dbReference>
<sequence length="397" mass="42985">MTVPAMLPADAQQQLPLNVLAALEGSRWAADRRYHLAFPGATDRTYPDLAAILTGQLLNNVGDPWTDGHGRNHSKSYEIDVVRRLGALFGAGEQVWGYVASGATEGTIHAIDEAATAYPDVVVYASTAAHYSAAKAARLVRAPLVQIRTDAHGRISLDELRAQLLCFRGRPAAIVATVGTTETEAVDDVAGIAGLCDDLGISRRRIHVDAALAGIPLALLPDQPRFGFTAGATSLVISGHKYLSTLMPCAVLLYPRRPDHPGGEVAYIGATDTTIAGSRSGHTPLLLHWSLTTGGGLETHHQRAEQARRLAAYTHDRLRHLGWPSHWEWPAFTITLAQPAAPLPQPWVLGGDQHTGRIICMPGLRQEWIDEFCTDLAGQTPHPGVPRQRRRNHRRPA</sequence>
<evidence type="ECO:0000256" key="8">
    <source>
        <dbReference type="SAM" id="MobiDB-lite"/>
    </source>
</evidence>
<evidence type="ECO:0000256" key="7">
    <source>
        <dbReference type="RuleBase" id="RU000382"/>
    </source>
</evidence>
<dbReference type="PANTHER" id="PTHR46101:SF2">
    <property type="entry name" value="SERINE DECARBOXYLASE"/>
    <property type="match status" value="1"/>
</dbReference>
<organism evidence="9 10">
    <name type="scientific">Paractinoplanes rishiriensis</name>
    <dbReference type="NCBI Taxonomy" id="1050105"/>
    <lineage>
        <taxon>Bacteria</taxon>
        <taxon>Bacillati</taxon>
        <taxon>Actinomycetota</taxon>
        <taxon>Actinomycetes</taxon>
        <taxon>Micromonosporales</taxon>
        <taxon>Micromonosporaceae</taxon>
        <taxon>Paractinoplanes</taxon>
    </lineage>
</organism>
<dbReference type="RefSeq" id="WP_203789588.1">
    <property type="nucleotide sequence ID" value="NZ_BOMV01000098.1"/>
</dbReference>
<dbReference type="GO" id="GO:0004058">
    <property type="term" value="F:aromatic-L-amino-acid decarboxylase activity"/>
    <property type="evidence" value="ECO:0007669"/>
    <property type="project" value="UniProtKB-ARBA"/>
</dbReference>
<dbReference type="EMBL" id="BOMV01000098">
    <property type="protein sequence ID" value="GIF01109.1"/>
    <property type="molecule type" value="Genomic_DNA"/>
</dbReference>
<keyword evidence="3" id="KW-0210">Decarboxylase</keyword>
<evidence type="ECO:0000256" key="6">
    <source>
        <dbReference type="PIRSR" id="PIRSR602129-50"/>
    </source>
</evidence>
<comment type="caution">
    <text evidence="9">The sequence shown here is derived from an EMBL/GenBank/DDBJ whole genome shotgun (WGS) entry which is preliminary data.</text>
</comment>
<evidence type="ECO:0000256" key="3">
    <source>
        <dbReference type="ARBA" id="ARBA00022793"/>
    </source>
</evidence>
<dbReference type="InterPro" id="IPR015424">
    <property type="entry name" value="PyrdxlP-dep_Trfase"/>
</dbReference>
<evidence type="ECO:0000256" key="5">
    <source>
        <dbReference type="ARBA" id="ARBA00023239"/>
    </source>
</evidence>
<dbReference type="AlphaFoldDB" id="A0A919MZ68"/>
<evidence type="ECO:0008006" key="11">
    <source>
        <dbReference type="Google" id="ProtNLM"/>
    </source>
</evidence>
<evidence type="ECO:0000313" key="10">
    <source>
        <dbReference type="Proteomes" id="UP000636960"/>
    </source>
</evidence>
<keyword evidence="10" id="KW-1185">Reference proteome</keyword>
<keyword evidence="5 7" id="KW-0456">Lyase</keyword>
<dbReference type="PANTHER" id="PTHR46101">
    <property type="match status" value="1"/>
</dbReference>
<reference evidence="9" key="1">
    <citation type="submission" date="2021-01" db="EMBL/GenBank/DDBJ databases">
        <title>Whole genome shotgun sequence of Actinoplanes rishiriensis NBRC 108556.</title>
        <authorList>
            <person name="Komaki H."/>
            <person name="Tamura T."/>
        </authorList>
    </citation>
    <scope>NUCLEOTIDE SEQUENCE</scope>
    <source>
        <strain evidence="9">NBRC 108556</strain>
    </source>
</reference>
<dbReference type="Pfam" id="PF00282">
    <property type="entry name" value="Pyridoxal_deC"/>
    <property type="match status" value="1"/>
</dbReference>
<dbReference type="SUPFAM" id="SSF53383">
    <property type="entry name" value="PLP-dependent transferases"/>
    <property type="match status" value="1"/>
</dbReference>
<keyword evidence="4 6" id="KW-0663">Pyridoxal phosphate</keyword>
<dbReference type="GO" id="GO:0019752">
    <property type="term" value="P:carboxylic acid metabolic process"/>
    <property type="evidence" value="ECO:0007669"/>
    <property type="project" value="InterPro"/>
</dbReference>
<evidence type="ECO:0000256" key="2">
    <source>
        <dbReference type="ARBA" id="ARBA00009533"/>
    </source>
</evidence>
<feature type="region of interest" description="Disordered" evidence="8">
    <location>
        <begin position="377"/>
        <end position="397"/>
    </location>
</feature>
<accession>A0A919MZ68</accession>